<feature type="transmembrane region" description="Helical" evidence="1">
    <location>
        <begin position="132"/>
        <end position="153"/>
    </location>
</feature>
<feature type="transmembrane region" description="Helical" evidence="1">
    <location>
        <begin position="174"/>
        <end position="195"/>
    </location>
</feature>
<evidence type="ECO:0000313" key="3">
    <source>
        <dbReference type="Proteomes" id="UP000563151"/>
    </source>
</evidence>
<proteinExistence type="predicted"/>
<dbReference type="RefSeq" id="WP_035145268.1">
    <property type="nucleotide sequence ID" value="NZ_JAAZWO010000003.1"/>
</dbReference>
<feature type="transmembrane region" description="Helical" evidence="1">
    <location>
        <begin position="92"/>
        <end position="112"/>
    </location>
</feature>
<feature type="transmembrane region" description="Helical" evidence="1">
    <location>
        <begin position="12"/>
        <end position="30"/>
    </location>
</feature>
<keyword evidence="1" id="KW-0812">Transmembrane</keyword>
<name>A0A923J0P3_CLOTT</name>
<gene>
    <name evidence="2" type="ORF">HGG79_03975</name>
</gene>
<feature type="transmembrane region" description="Helical" evidence="1">
    <location>
        <begin position="42"/>
        <end position="62"/>
    </location>
</feature>
<dbReference type="Proteomes" id="UP000563151">
    <property type="component" value="Unassembled WGS sequence"/>
</dbReference>
<keyword evidence="3" id="KW-1185">Reference proteome</keyword>
<reference evidence="2 3" key="1">
    <citation type="submission" date="2020-04" db="EMBL/GenBank/DDBJ databases">
        <title>Genomic insights into acetone-butanol-ethanol (ABE) fermentation by sequencing solventogenic clostridia strains.</title>
        <authorList>
            <person name="Brown S."/>
        </authorList>
    </citation>
    <scope>NUCLEOTIDE SEQUENCE [LARGE SCALE GENOMIC DNA]</scope>
    <source>
        <strain evidence="2 3">DJ011</strain>
    </source>
</reference>
<feature type="transmembrane region" description="Helical" evidence="1">
    <location>
        <begin position="215"/>
        <end position="238"/>
    </location>
</feature>
<dbReference type="AlphaFoldDB" id="A0A923J0P3"/>
<comment type="caution">
    <text evidence="2">The sequence shown here is derived from an EMBL/GenBank/DDBJ whole genome shotgun (WGS) entry which is preliminary data.</text>
</comment>
<protein>
    <submittedName>
        <fullName evidence="2">Uncharacterized protein</fullName>
    </submittedName>
</protein>
<dbReference type="EMBL" id="JAAZWO010000003">
    <property type="protein sequence ID" value="MBC2396940.1"/>
    <property type="molecule type" value="Genomic_DNA"/>
</dbReference>
<keyword evidence="1" id="KW-0472">Membrane</keyword>
<sequence>MKNLIKYEIKGYWKETIGLIMVVIVANLFLLTKVGTWPRPVVTGFCTILTVATMVVAFIWNIKNFSKDLNENTSYLIYALPVSSNSLLTSKLISSLIQYFAVAITNLIFLYHNVLKLDIKVNEAISNLNINFILFSIFYYIVGYLGILCTIYFSIALSKAAIKKKMKIAKLGPWIVFILISIVMVKISDALLEIFPQAIYISTMNIPGVNLNSNINIAQFIFDICIVAIFFTATSYILRRKLDV</sequence>
<evidence type="ECO:0000256" key="1">
    <source>
        <dbReference type="SAM" id="Phobius"/>
    </source>
</evidence>
<keyword evidence="1" id="KW-1133">Transmembrane helix</keyword>
<accession>A0A923J0P3</accession>
<organism evidence="2 3">
    <name type="scientific">Clostridium tetanomorphum</name>
    <dbReference type="NCBI Taxonomy" id="1553"/>
    <lineage>
        <taxon>Bacteria</taxon>
        <taxon>Bacillati</taxon>
        <taxon>Bacillota</taxon>
        <taxon>Clostridia</taxon>
        <taxon>Eubacteriales</taxon>
        <taxon>Clostridiaceae</taxon>
        <taxon>Clostridium</taxon>
    </lineage>
</organism>
<evidence type="ECO:0000313" key="2">
    <source>
        <dbReference type="EMBL" id="MBC2396940.1"/>
    </source>
</evidence>